<proteinExistence type="predicted"/>
<accession>A0A345ZZC4</accession>
<name>A0A345ZZC4_9HYPH</name>
<keyword evidence="2" id="KW-1185">Reference proteome</keyword>
<gene>
    <name evidence="1" type="ORF">DW352_18130</name>
</gene>
<dbReference type="OrthoDB" id="7652274at2"/>
<dbReference type="EMBL" id="CP031417">
    <property type="protein sequence ID" value="AXK82271.1"/>
    <property type="molecule type" value="Genomic_DNA"/>
</dbReference>
<sequence>MTSKTMPDFKCYTTIKREGQKDVWIDVGAAFLHQDGAGLNVILQALPLDGRIVLRPFVNEGRKDTEN</sequence>
<dbReference type="KEGG" id="ptaw:DW352_18130"/>
<evidence type="ECO:0000313" key="1">
    <source>
        <dbReference type="EMBL" id="AXK82271.1"/>
    </source>
</evidence>
<dbReference type="RefSeq" id="WP_115692650.1">
    <property type="nucleotide sequence ID" value="NZ_CP031417.1"/>
</dbReference>
<dbReference type="Proteomes" id="UP000254889">
    <property type="component" value="Chromosome"/>
</dbReference>
<organism evidence="1 2">
    <name type="scientific">Pseudolabrys taiwanensis</name>
    <dbReference type="NCBI Taxonomy" id="331696"/>
    <lineage>
        <taxon>Bacteria</taxon>
        <taxon>Pseudomonadati</taxon>
        <taxon>Pseudomonadota</taxon>
        <taxon>Alphaproteobacteria</taxon>
        <taxon>Hyphomicrobiales</taxon>
        <taxon>Xanthobacteraceae</taxon>
        <taxon>Pseudolabrys</taxon>
    </lineage>
</organism>
<protein>
    <submittedName>
        <fullName evidence="1">Uncharacterized protein</fullName>
    </submittedName>
</protein>
<dbReference type="AlphaFoldDB" id="A0A345ZZC4"/>
<evidence type="ECO:0000313" key="2">
    <source>
        <dbReference type="Proteomes" id="UP000254889"/>
    </source>
</evidence>
<reference evidence="1 2" key="1">
    <citation type="submission" date="2018-07" db="EMBL/GenBank/DDBJ databases">
        <authorList>
            <person name="Quirk P.G."/>
            <person name="Krulwich T.A."/>
        </authorList>
    </citation>
    <scope>NUCLEOTIDE SEQUENCE [LARGE SCALE GENOMIC DNA]</scope>
    <source>
        <strain evidence="1 2">CC-BB4</strain>
    </source>
</reference>